<evidence type="ECO:0000313" key="3">
    <source>
        <dbReference type="Proteomes" id="UP001159363"/>
    </source>
</evidence>
<dbReference type="InterPro" id="IPR011011">
    <property type="entry name" value="Znf_FYVE_PHD"/>
</dbReference>
<evidence type="ECO:0008006" key="4">
    <source>
        <dbReference type="Google" id="ProtNLM"/>
    </source>
</evidence>
<comment type="caution">
    <text evidence="2">The sequence shown here is derived from an EMBL/GenBank/DDBJ whole genome shotgun (WGS) entry which is preliminary data.</text>
</comment>
<keyword evidence="3" id="KW-1185">Reference proteome</keyword>
<evidence type="ECO:0000256" key="1">
    <source>
        <dbReference type="SAM" id="MobiDB-lite"/>
    </source>
</evidence>
<accession>A0ABQ9G3L9</accession>
<gene>
    <name evidence="2" type="ORF">PR048_032932</name>
</gene>
<dbReference type="EMBL" id="JARBHB010000016">
    <property type="protein sequence ID" value="KAJ8867070.1"/>
    <property type="molecule type" value="Genomic_DNA"/>
</dbReference>
<name>A0ABQ9G3L9_9NEOP</name>
<sequence>MQKDLFKWFQRFIAFTESDPVLLLLATHTKSLELIEMAPNQVEKLYDAAFMKAASMETAVNGSRRTIIFPLMLMSSQTGCFNQMQQLTYLHTGLQNPVEIRKATTAVLMDSPYKNELIMNQSTSSKPSKRKSKYESTSRNCSTKRKKKEDIEKSVPTVTSRVSDDDDDDDADDIPCSYCAEKFSASKSAESWAQCLNCLSWSHEECAGVDTDDRGPFECDFCQFAI</sequence>
<feature type="region of interest" description="Disordered" evidence="1">
    <location>
        <begin position="118"/>
        <end position="169"/>
    </location>
</feature>
<protein>
    <recommendedName>
        <fullName evidence="4">Zinc finger PHD-type domain-containing protein</fullName>
    </recommendedName>
</protein>
<dbReference type="InterPro" id="IPR013083">
    <property type="entry name" value="Znf_RING/FYVE/PHD"/>
</dbReference>
<dbReference type="SUPFAM" id="SSF57903">
    <property type="entry name" value="FYVE/PHD zinc finger"/>
    <property type="match status" value="1"/>
</dbReference>
<dbReference type="Gene3D" id="3.30.40.10">
    <property type="entry name" value="Zinc/RING finger domain, C3HC4 (zinc finger)"/>
    <property type="match status" value="1"/>
</dbReference>
<reference evidence="2 3" key="1">
    <citation type="submission" date="2023-02" db="EMBL/GenBank/DDBJ databases">
        <title>LHISI_Scaffold_Assembly.</title>
        <authorList>
            <person name="Stuart O.P."/>
            <person name="Cleave R."/>
            <person name="Magrath M.J.L."/>
            <person name="Mikheyev A.S."/>
        </authorList>
    </citation>
    <scope>NUCLEOTIDE SEQUENCE [LARGE SCALE GENOMIC DNA]</scope>
    <source>
        <strain evidence="2">Daus_M_001</strain>
        <tissue evidence="2">Leg muscle</tissue>
    </source>
</reference>
<proteinExistence type="predicted"/>
<organism evidence="2 3">
    <name type="scientific">Dryococelus australis</name>
    <dbReference type="NCBI Taxonomy" id="614101"/>
    <lineage>
        <taxon>Eukaryota</taxon>
        <taxon>Metazoa</taxon>
        <taxon>Ecdysozoa</taxon>
        <taxon>Arthropoda</taxon>
        <taxon>Hexapoda</taxon>
        <taxon>Insecta</taxon>
        <taxon>Pterygota</taxon>
        <taxon>Neoptera</taxon>
        <taxon>Polyneoptera</taxon>
        <taxon>Phasmatodea</taxon>
        <taxon>Verophasmatodea</taxon>
        <taxon>Anareolatae</taxon>
        <taxon>Phasmatidae</taxon>
        <taxon>Eurycanthinae</taxon>
        <taxon>Dryococelus</taxon>
    </lineage>
</organism>
<evidence type="ECO:0000313" key="2">
    <source>
        <dbReference type="EMBL" id="KAJ8867070.1"/>
    </source>
</evidence>
<dbReference type="Proteomes" id="UP001159363">
    <property type="component" value="Chromosome 15"/>
</dbReference>